<keyword evidence="8" id="KW-1185">Reference proteome</keyword>
<feature type="transmembrane region" description="Helical" evidence="6">
    <location>
        <begin position="26"/>
        <end position="46"/>
    </location>
</feature>
<feature type="transmembrane region" description="Helical" evidence="6">
    <location>
        <begin position="159"/>
        <end position="177"/>
    </location>
</feature>
<dbReference type="Proteomes" id="UP000001225">
    <property type="component" value="Chromosome"/>
</dbReference>
<keyword evidence="3 6" id="KW-0812">Transmembrane</keyword>
<accession>A9I618</accession>
<proteinExistence type="predicted"/>
<dbReference type="InterPro" id="IPR001851">
    <property type="entry name" value="ABC_transp_permease"/>
</dbReference>
<dbReference type="GO" id="GO:0015658">
    <property type="term" value="F:branched-chain amino acid transmembrane transporter activity"/>
    <property type="evidence" value="ECO:0007669"/>
    <property type="project" value="InterPro"/>
</dbReference>
<evidence type="ECO:0000313" key="8">
    <source>
        <dbReference type="Proteomes" id="UP000001225"/>
    </source>
</evidence>
<evidence type="ECO:0000256" key="4">
    <source>
        <dbReference type="ARBA" id="ARBA00022989"/>
    </source>
</evidence>
<dbReference type="Pfam" id="PF02653">
    <property type="entry name" value="BPD_transp_2"/>
    <property type="match status" value="1"/>
</dbReference>
<evidence type="ECO:0000256" key="3">
    <source>
        <dbReference type="ARBA" id="ARBA00022692"/>
    </source>
</evidence>
<dbReference type="AlphaFoldDB" id="A9I618"/>
<keyword evidence="4 6" id="KW-1133">Transmembrane helix</keyword>
<dbReference type="InterPro" id="IPR043428">
    <property type="entry name" value="LivM-like"/>
</dbReference>
<feature type="transmembrane region" description="Helical" evidence="6">
    <location>
        <begin position="232"/>
        <end position="251"/>
    </location>
</feature>
<organism evidence="7 8">
    <name type="scientific">Bordetella petrii (strain ATCC BAA-461 / DSM 12804 / CCUG 43448 / CIP 107267 / Se-1111R)</name>
    <dbReference type="NCBI Taxonomy" id="340100"/>
    <lineage>
        <taxon>Bacteria</taxon>
        <taxon>Pseudomonadati</taxon>
        <taxon>Pseudomonadota</taxon>
        <taxon>Betaproteobacteria</taxon>
        <taxon>Burkholderiales</taxon>
        <taxon>Alcaligenaceae</taxon>
        <taxon>Bordetella</taxon>
    </lineage>
</organism>
<gene>
    <name evidence="7" type="ordered locus">Bpet3911</name>
</gene>
<feature type="transmembrane region" description="Helical" evidence="6">
    <location>
        <begin position="281"/>
        <end position="307"/>
    </location>
</feature>
<evidence type="ECO:0000256" key="6">
    <source>
        <dbReference type="SAM" id="Phobius"/>
    </source>
</evidence>
<feature type="transmembrane region" description="Helical" evidence="6">
    <location>
        <begin position="85"/>
        <end position="105"/>
    </location>
</feature>
<feature type="transmembrane region" description="Helical" evidence="6">
    <location>
        <begin position="319"/>
        <end position="341"/>
    </location>
</feature>
<dbReference type="PANTHER" id="PTHR30482:SF17">
    <property type="entry name" value="ABC TRANSPORTER ATP-BINDING PROTEIN"/>
    <property type="match status" value="1"/>
</dbReference>
<feature type="transmembrane region" description="Helical" evidence="6">
    <location>
        <begin position="198"/>
        <end position="220"/>
    </location>
</feature>
<keyword evidence="2" id="KW-1003">Cell membrane</keyword>
<dbReference type="GO" id="GO:0005886">
    <property type="term" value="C:plasma membrane"/>
    <property type="evidence" value="ECO:0007669"/>
    <property type="project" value="UniProtKB-SubCell"/>
</dbReference>
<evidence type="ECO:0000256" key="1">
    <source>
        <dbReference type="ARBA" id="ARBA00004651"/>
    </source>
</evidence>
<dbReference type="KEGG" id="bpt:Bpet3911"/>
<feature type="transmembrane region" description="Helical" evidence="6">
    <location>
        <begin position="58"/>
        <end position="79"/>
    </location>
</feature>
<dbReference type="CDD" id="cd06581">
    <property type="entry name" value="TM_PBP1_LivM_like"/>
    <property type="match status" value="1"/>
</dbReference>
<dbReference type="EMBL" id="AM902716">
    <property type="protein sequence ID" value="CAP44257.1"/>
    <property type="molecule type" value="Genomic_DNA"/>
</dbReference>
<reference evidence="7 8" key="1">
    <citation type="journal article" date="2008" name="BMC Genomics">
        <title>The missing link: Bordetella petrii is endowed with both the metabolic versatility of environmental bacteria and virulence traits of pathogenic Bordetellae.</title>
        <authorList>
            <person name="Gross R."/>
            <person name="Guzman C.A."/>
            <person name="Sebaihia M."/>
            <person name="Martins Dos Santos V.A."/>
            <person name="Pieper D.H."/>
            <person name="Koebnik R."/>
            <person name="Lechner M."/>
            <person name="Bartels D."/>
            <person name="Buhrmester J."/>
            <person name="Choudhuri J.V."/>
            <person name="Ebensen T."/>
            <person name="Gaigalat L."/>
            <person name="Herrmann S."/>
            <person name="Khachane A.N."/>
            <person name="Larisch C."/>
            <person name="Link S."/>
            <person name="Linke B."/>
            <person name="Meyer F."/>
            <person name="Mormann S."/>
            <person name="Nakunst D."/>
            <person name="Rueckert C."/>
            <person name="Schneiker-Bekel S."/>
            <person name="Schulze K."/>
            <person name="Vorhoelter F.J."/>
            <person name="Yevsa T."/>
            <person name="Engle J.T."/>
            <person name="Goldman W.E."/>
            <person name="Puehler A."/>
            <person name="Goebel U.B."/>
            <person name="Goesmann A."/>
            <person name="Bloecker H."/>
            <person name="Kaiser O."/>
            <person name="Martinez-Arias R."/>
        </authorList>
    </citation>
    <scope>NUCLEOTIDE SEQUENCE [LARGE SCALE GENOMIC DNA]</scope>
    <source>
        <strain evidence="8">ATCC BAA-461 / DSM 12804 / CCUG 43448 / CIP 107267 / Se-1111R</strain>
    </source>
</reference>
<comment type="subcellular location">
    <subcellularLocation>
        <location evidence="1">Cell membrane</location>
        <topology evidence="1">Multi-pass membrane protein</topology>
    </subcellularLocation>
</comment>
<dbReference type="STRING" id="94624.Bpet3911"/>
<feature type="transmembrane region" description="Helical" evidence="6">
    <location>
        <begin position="256"/>
        <end position="275"/>
    </location>
</feature>
<dbReference type="eggNOG" id="COG4177">
    <property type="taxonomic scope" value="Bacteria"/>
</dbReference>
<dbReference type="PANTHER" id="PTHR30482">
    <property type="entry name" value="HIGH-AFFINITY BRANCHED-CHAIN AMINO ACID TRANSPORT SYSTEM PERMEASE"/>
    <property type="match status" value="1"/>
</dbReference>
<protein>
    <submittedName>
        <fullName evidence="7">Permease component of branched-chain amino acid transport system</fullName>
    </submittedName>
</protein>
<feature type="transmembrane region" description="Helical" evidence="6">
    <location>
        <begin position="379"/>
        <end position="397"/>
    </location>
</feature>
<sequence length="426" mass="45029">MRKTLIACLAGALVLAALPFLLSQGLLNAAIQMLIAALFASAYNLLCGQAGMLSFGHAAYFGVGAFATVHAMNAVGGAGLLPTPLMPLAGAVGGLVFGGIAGWFATQRSGTYFAMITLAIAELVHSLAPHLKGIFGGEAGISTMRMPAWGFDFGSTTQVYYLTLAWVLAAMTLLFLYTRTPLGRLTLGLRENSHRLKFLGYNVHGLSTLVFAISAMFSGMAGGLQVLSNESANYVVFDASLSAAAVLNAYIGGVQVFLGPAFGAALMTFFGYAISDLTRSWLLYQGILFVLVMMFLPTGLTGLIAIVGRLRERHRLGRLAPLFLLAIGCAVLGSAATVFTIELLQRLFSQEYRALLQASAGGAWPPVALFDHAWQPASAATWGVPLLLFGAAGLMFWRCRRLLDTLAGDEASAHAPLPVRHSEESA</sequence>
<evidence type="ECO:0000313" key="7">
    <source>
        <dbReference type="EMBL" id="CAP44257.1"/>
    </source>
</evidence>
<evidence type="ECO:0000256" key="5">
    <source>
        <dbReference type="ARBA" id="ARBA00023136"/>
    </source>
</evidence>
<feature type="transmembrane region" description="Helical" evidence="6">
    <location>
        <begin position="112"/>
        <end position="128"/>
    </location>
</feature>
<keyword evidence="5 6" id="KW-0472">Membrane</keyword>
<name>A9I618_BORPD</name>
<evidence type="ECO:0000256" key="2">
    <source>
        <dbReference type="ARBA" id="ARBA00022475"/>
    </source>
</evidence>